<dbReference type="Proteomes" id="UP000011859">
    <property type="component" value="Chromosome"/>
</dbReference>
<dbReference type="HOGENOM" id="CLU_899789_0_0_6"/>
<evidence type="ECO:0000256" key="3">
    <source>
        <dbReference type="ARBA" id="ARBA00022679"/>
    </source>
</evidence>
<evidence type="ECO:0000313" key="4">
    <source>
        <dbReference type="EMBL" id="AGG88077.1"/>
    </source>
</evidence>
<keyword evidence="5" id="KW-1185">Reference proteome</keyword>
<reference evidence="4 5" key="1">
    <citation type="submission" date="2012-04" db="EMBL/GenBank/DDBJ databases">
        <title>Complete genome of Rhodanobacter sp. 2APBS1.</title>
        <authorList>
            <consortium name="US DOE Joint Genome Institute"/>
            <person name="Huntemann M."/>
            <person name="Wei C.-L."/>
            <person name="Han J."/>
            <person name="Detter J.C."/>
            <person name="Han C."/>
            <person name="Tapia R."/>
            <person name="Munk A.C.C."/>
            <person name="Chen A."/>
            <person name="Krypides N."/>
            <person name="Mavromatis K."/>
            <person name="Markowitz V."/>
            <person name="Szeto E."/>
            <person name="Ivanova N."/>
            <person name="Mikhailova N."/>
            <person name="Ovchinnikova G."/>
            <person name="Pagani I."/>
            <person name="Pati A."/>
            <person name="Goodwin L."/>
            <person name="Peters L."/>
            <person name="Pitluck S."/>
            <person name="Woyke T."/>
            <person name="Prakash O."/>
            <person name="Elkins J."/>
            <person name="Brown S."/>
            <person name="Palumbo A."/>
            <person name="Hemme C."/>
            <person name="Zhou J."/>
            <person name="Watson D."/>
            <person name="Jardine P."/>
            <person name="Kostka J."/>
            <person name="Green S."/>
        </authorList>
    </citation>
    <scope>NUCLEOTIDE SEQUENCE [LARGE SCALE GENOMIC DNA]</scope>
    <source>
        <strain evidence="4 5">2APBS1</strain>
    </source>
</reference>
<evidence type="ECO:0000256" key="2">
    <source>
        <dbReference type="ARBA" id="ARBA00022676"/>
    </source>
</evidence>
<dbReference type="SUPFAM" id="SSF53448">
    <property type="entry name" value="Nucleotide-diphospho-sugar transferases"/>
    <property type="match status" value="1"/>
</dbReference>
<dbReference type="PANTHER" id="PTHR43179">
    <property type="entry name" value="RHAMNOSYLTRANSFERASE WBBL"/>
    <property type="match status" value="1"/>
</dbReference>
<dbReference type="eggNOG" id="COG1216">
    <property type="taxonomic scope" value="Bacteria"/>
</dbReference>
<dbReference type="InterPro" id="IPR029044">
    <property type="entry name" value="Nucleotide-diphossugar_trans"/>
</dbReference>
<gene>
    <name evidence="4" type="ORF">R2APBS1_0916</name>
</gene>
<dbReference type="PANTHER" id="PTHR43179:SF12">
    <property type="entry name" value="GALACTOFURANOSYLTRANSFERASE GLFT2"/>
    <property type="match status" value="1"/>
</dbReference>
<dbReference type="EMBL" id="CP003470">
    <property type="protein sequence ID" value="AGG88077.1"/>
    <property type="molecule type" value="Genomic_DNA"/>
</dbReference>
<dbReference type="Gene3D" id="3.90.550.10">
    <property type="entry name" value="Spore Coat Polysaccharide Biosynthesis Protein SpsA, Chain A"/>
    <property type="match status" value="1"/>
</dbReference>
<evidence type="ECO:0000256" key="1">
    <source>
        <dbReference type="ARBA" id="ARBA00006739"/>
    </source>
</evidence>
<name>M4NDW1_9GAMM</name>
<comment type="similarity">
    <text evidence="1">Belongs to the glycosyltransferase 2 family.</text>
</comment>
<evidence type="ECO:0000313" key="5">
    <source>
        <dbReference type="Proteomes" id="UP000011859"/>
    </source>
</evidence>
<dbReference type="GO" id="GO:0016757">
    <property type="term" value="F:glycosyltransferase activity"/>
    <property type="evidence" value="ECO:0007669"/>
    <property type="project" value="UniProtKB-KW"/>
</dbReference>
<sequence>MRSPQAQGGNVTSSSDVVALVLHFRTPQATLACLDALHADGVRRAVVVDNSEDAGRSVAAMATGIARLEATGFVMEWLSPERNLGFAAGVNHGLRHIRSQRHSPVLLINSDARLAAGAMQRLASCLCDAPLAVPTVVEDGPQHMTRPLMGYYQRVFALYLRHAHAGTVEYPSGCCLLLGADTDYEGLFDEDFFFYGEDVMLGASLAQRGLRAIWVQDALVQHATSTSARNGSLFYEYHMARGHWLLARKLAHNRRERVLFLLARCCSLPMRAFVRSVRLHSLWPWQGLWMATVDVLLNRFRDLTPACKR</sequence>
<dbReference type="Pfam" id="PF13641">
    <property type="entry name" value="Glyco_tranf_2_3"/>
    <property type="match status" value="1"/>
</dbReference>
<keyword evidence="2" id="KW-0328">Glycosyltransferase</keyword>
<dbReference type="KEGG" id="rhd:R2APBS1_0916"/>
<dbReference type="AlphaFoldDB" id="M4NDW1"/>
<protein>
    <submittedName>
        <fullName evidence="4">Putative glycosyltransferase</fullName>
    </submittedName>
</protein>
<organism evidence="4 5">
    <name type="scientific">Rhodanobacter denitrificans</name>
    <dbReference type="NCBI Taxonomy" id="666685"/>
    <lineage>
        <taxon>Bacteria</taxon>
        <taxon>Pseudomonadati</taxon>
        <taxon>Pseudomonadota</taxon>
        <taxon>Gammaproteobacteria</taxon>
        <taxon>Lysobacterales</taxon>
        <taxon>Rhodanobacteraceae</taxon>
        <taxon>Rhodanobacter</taxon>
    </lineage>
</organism>
<dbReference type="STRING" id="666685.R2APBS1_0916"/>
<keyword evidence="3 4" id="KW-0808">Transferase</keyword>
<proteinExistence type="inferred from homology"/>
<accession>M4NDW1</accession>